<keyword evidence="15" id="KW-1185">Reference proteome</keyword>
<keyword evidence="5" id="KW-0597">Phosphoprotein</keyword>
<evidence type="ECO:0000313" key="15">
    <source>
        <dbReference type="Proteomes" id="UP000604825"/>
    </source>
</evidence>
<comment type="similarity">
    <text evidence="2">Belongs to the acyl carrier protein (ACP) family.</text>
</comment>
<evidence type="ECO:0000256" key="1">
    <source>
        <dbReference type="ARBA" id="ARBA00005194"/>
    </source>
</evidence>
<evidence type="ECO:0000256" key="6">
    <source>
        <dbReference type="ARBA" id="ARBA00022832"/>
    </source>
</evidence>
<feature type="compositionally biased region" description="Basic and acidic residues" evidence="12">
    <location>
        <begin position="45"/>
        <end position="57"/>
    </location>
</feature>
<evidence type="ECO:0000256" key="10">
    <source>
        <dbReference type="ARBA" id="ARBA00063067"/>
    </source>
</evidence>
<organism evidence="14 15">
    <name type="scientific">Miscanthus lutarioriparius</name>
    <dbReference type="NCBI Taxonomy" id="422564"/>
    <lineage>
        <taxon>Eukaryota</taxon>
        <taxon>Viridiplantae</taxon>
        <taxon>Streptophyta</taxon>
        <taxon>Embryophyta</taxon>
        <taxon>Tracheophyta</taxon>
        <taxon>Spermatophyta</taxon>
        <taxon>Magnoliopsida</taxon>
        <taxon>Liliopsida</taxon>
        <taxon>Poales</taxon>
        <taxon>Poaceae</taxon>
        <taxon>PACMAD clade</taxon>
        <taxon>Panicoideae</taxon>
        <taxon>Andropogonodae</taxon>
        <taxon>Andropogoneae</taxon>
        <taxon>Saccharinae</taxon>
        <taxon>Miscanthus</taxon>
    </lineage>
</organism>
<keyword evidence="8 11" id="KW-0275">Fatty acid biosynthesis</keyword>
<dbReference type="HAMAP" id="MF_01217">
    <property type="entry name" value="Acyl_carrier"/>
    <property type="match status" value="1"/>
</dbReference>
<dbReference type="PANTHER" id="PTHR20863:SF60">
    <property type="entry name" value="ACYL CARRIER PROTEIN 3, MITOCHONDRIAL"/>
    <property type="match status" value="1"/>
</dbReference>
<evidence type="ECO:0000256" key="9">
    <source>
        <dbReference type="ARBA" id="ARBA00057783"/>
    </source>
</evidence>
<dbReference type="EMBL" id="CAJGYO010000002">
    <property type="protein sequence ID" value="CAD6213554.1"/>
    <property type="molecule type" value="Genomic_DNA"/>
</dbReference>
<dbReference type="NCBIfam" id="TIGR00517">
    <property type="entry name" value="acyl_carrier"/>
    <property type="match status" value="1"/>
</dbReference>
<evidence type="ECO:0000256" key="2">
    <source>
        <dbReference type="ARBA" id="ARBA00010930"/>
    </source>
</evidence>
<keyword evidence="3 11" id="KW-0596">Phosphopantetheine</keyword>
<dbReference type="PANTHER" id="PTHR20863">
    <property type="entry name" value="ACYL CARRIER PROTEIN"/>
    <property type="match status" value="1"/>
</dbReference>
<evidence type="ECO:0000259" key="13">
    <source>
        <dbReference type="PROSITE" id="PS50075"/>
    </source>
</evidence>
<comment type="pathway">
    <text evidence="1">Lipid metabolism; fatty acid biosynthesis.</text>
</comment>
<dbReference type="NCBIfam" id="NF002148">
    <property type="entry name" value="PRK00982.1-2"/>
    <property type="match status" value="1"/>
</dbReference>
<dbReference type="AlphaFoldDB" id="A0A811MWV9"/>
<reference evidence="14" key="1">
    <citation type="submission" date="2020-10" db="EMBL/GenBank/DDBJ databases">
        <authorList>
            <person name="Han B."/>
            <person name="Lu T."/>
            <person name="Zhao Q."/>
            <person name="Huang X."/>
            <person name="Zhao Y."/>
        </authorList>
    </citation>
    <scope>NUCLEOTIDE SEQUENCE</scope>
</reference>
<keyword evidence="4 11" id="KW-0444">Lipid biosynthesis</keyword>
<feature type="region of interest" description="Disordered" evidence="12">
    <location>
        <begin position="38"/>
        <end position="57"/>
    </location>
</feature>
<protein>
    <recommendedName>
        <fullName evidence="11">Acyl carrier protein</fullName>
    </recommendedName>
</protein>
<comment type="function">
    <text evidence="9">Carrier of the growing fatty acid chain in fatty acid biosynthesis. May be involved in the synthesis of short and medium chain fatty acids. Accessory and non-catalytic subunit of the mitochondrial membrane respiratory chain NADH dehydrogenase (Complex I), which functions in the transfer of electrons from NADH to the respiratory chain.</text>
</comment>
<evidence type="ECO:0000256" key="3">
    <source>
        <dbReference type="ARBA" id="ARBA00022450"/>
    </source>
</evidence>
<dbReference type="Gene3D" id="1.10.1200.10">
    <property type="entry name" value="ACP-like"/>
    <property type="match status" value="1"/>
</dbReference>
<comment type="subunit">
    <text evidence="10">Complex I is composed of at least 49 different subunits.</text>
</comment>
<dbReference type="GO" id="GO:0000036">
    <property type="term" value="F:acyl carrier activity"/>
    <property type="evidence" value="ECO:0007669"/>
    <property type="project" value="TreeGrafter"/>
</dbReference>
<evidence type="ECO:0000256" key="8">
    <source>
        <dbReference type="ARBA" id="ARBA00023160"/>
    </source>
</evidence>
<proteinExistence type="inferred from homology"/>
<dbReference type="InterPro" id="IPR036736">
    <property type="entry name" value="ACP-like_sf"/>
</dbReference>
<feature type="domain" description="Carrier" evidence="13">
    <location>
        <begin position="56"/>
        <end position="131"/>
    </location>
</feature>
<dbReference type="SUPFAM" id="SSF47336">
    <property type="entry name" value="ACP-like"/>
    <property type="match status" value="1"/>
</dbReference>
<dbReference type="FunFam" id="1.10.1200.10:FF:000003">
    <property type="entry name" value="Acyl carrier protein"/>
    <property type="match status" value="1"/>
</dbReference>
<dbReference type="Pfam" id="PF00550">
    <property type="entry name" value="PP-binding"/>
    <property type="match status" value="1"/>
</dbReference>
<sequence length="141" mass="15287">MQTVRSVVLQHLRLRAAPAIAARGGSGRPALYGFARGMSAPAGQEDSKGSSSDSERDIRTRVVNLVKKFDKIDADKVTETADFQKDLSLDSLDRVELVMAFEQEFSVEIPDDKADKLTCCADVAKYIMSESQISDRSGGGS</sequence>
<comment type="caution">
    <text evidence="14">The sequence shown here is derived from an EMBL/GenBank/DDBJ whole genome shotgun (WGS) entry which is preliminary data.</text>
</comment>
<evidence type="ECO:0000256" key="11">
    <source>
        <dbReference type="RuleBase" id="RU000722"/>
    </source>
</evidence>
<name>A0A811MWV9_9POAL</name>
<keyword evidence="6" id="KW-0276">Fatty acid metabolism</keyword>
<dbReference type="Proteomes" id="UP000604825">
    <property type="component" value="Unassembled WGS sequence"/>
</dbReference>
<evidence type="ECO:0000313" key="14">
    <source>
        <dbReference type="EMBL" id="CAD6213554.1"/>
    </source>
</evidence>
<dbReference type="PROSITE" id="PS50075">
    <property type="entry name" value="CARRIER"/>
    <property type="match status" value="1"/>
</dbReference>
<evidence type="ECO:0000256" key="4">
    <source>
        <dbReference type="ARBA" id="ARBA00022516"/>
    </source>
</evidence>
<evidence type="ECO:0000256" key="5">
    <source>
        <dbReference type="ARBA" id="ARBA00022553"/>
    </source>
</evidence>
<dbReference type="InterPro" id="IPR003231">
    <property type="entry name" value="ACP"/>
</dbReference>
<accession>A0A811MWV9</accession>
<evidence type="ECO:0000256" key="7">
    <source>
        <dbReference type="ARBA" id="ARBA00023098"/>
    </source>
</evidence>
<dbReference type="OrthoDB" id="448946at2759"/>
<dbReference type="InterPro" id="IPR009081">
    <property type="entry name" value="PP-bd_ACP"/>
</dbReference>
<gene>
    <name evidence="14" type="ORF">NCGR_LOCUS9072</name>
</gene>
<evidence type="ECO:0000256" key="12">
    <source>
        <dbReference type="SAM" id="MobiDB-lite"/>
    </source>
</evidence>
<keyword evidence="7" id="KW-0443">Lipid metabolism</keyword>
<dbReference type="GO" id="GO:0005739">
    <property type="term" value="C:mitochondrion"/>
    <property type="evidence" value="ECO:0007669"/>
    <property type="project" value="UniProtKB-ARBA"/>
</dbReference>
<dbReference type="GO" id="GO:0000035">
    <property type="term" value="F:acyl binding"/>
    <property type="evidence" value="ECO:0007669"/>
    <property type="project" value="TreeGrafter"/>
</dbReference>